<gene>
    <name evidence="2" type="ORF">F4553_006168</name>
</gene>
<name>A0A841BX52_9ACTN</name>
<dbReference type="Proteomes" id="UP000587527">
    <property type="component" value="Unassembled WGS sequence"/>
</dbReference>
<accession>A0A841BX52</accession>
<dbReference type="RefSeq" id="WP_184842825.1">
    <property type="nucleotide sequence ID" value="NZ_JACHMN010000003.1"/>
</dbReference>
<evidence type="ECO:0000259" key="1">
    <source>
        <dbReference type="Pfam" id="PF21831"/>
    </source>
</evidence>
<keyword evidence="3" id="KW-1185">Reference proteome</keyword>
<reference evidence="2 3" key="1">
    <citation type="submission" date="2020-08" db="EMBL/GenBank/DDBJ databases">
        <title>Sequencing the genomes of 1000 actinobacteria strains.</title>
        <authorList>
            <person name="Klenk H.-P."/>
        </authorList>
    </citation>
    <scope>NUCLEOTIDE SEQUENCE [LARGE SCALE GENOMIC DNA]</scope>
    <source>
        <strain evidence="2 3">DSM 45362</strain>
    </source>
</reference>
<evidence type="ECO:0000313" key="2">
    <source>
        <dbReference type="EMBL" id="MBB5872734.1"/>
    </source>
</evidence>
<dbReference type="Pfam" id="PF21831">
    <property type="entry name" value="DUF6891"/>
    <property type="match status" value="1"/>
</dbReference>
<evidence type="ECO:0000313" key="3">
    <source>
        <dbReference type="Proteomes" id="UP000587527"/>
    </source>
</evidence>
<sequence>MELRGQVVEFVRTQIAIGEDPYDEIVDDTVDYLTGEADSDEIRRLAEEVADAEFASFLVEQRGWPEVTDSDRLTAAFAELDRVGIVARENFACCQNCGHSEIGEEFPEGEAPFGYVFYHQQDAERGANGEGVYLAYDGKDQTEVGASVVRVLQSHGLRPQWDGSPTQRIHLPLQWRRRRTGELAVHPGAA</sequence>
<protein>
    <recommendedName>
        <fullName evidence="1">DUF6891 domain-containing protein</fullName>
    </recommendedName>
</protein>
<proteinExistence type="predicted"/>
<comment type="caution">
    <text evidence="2">The sequence shown here is derived from an EMBL/GenBank/DDBJ whole genome shotgun (WGS) entry which is preliminary data.</text>
</comment>
<feature type="domain" description="DUF6891" evidence="1">
    <location>
        <begin position="3"/>
        <end position="179"/>
    </location>
</feature>
<dbReference type="EMBL" id="JACHMN010000003">
    <property type="protein sequence ID" value="MBB5872734.1"/>
    <property type="molecule type" value="Genomic_DNA"/>
</dbReference>
<organism evidence="2 3">
    <name type="scientific">Allocatelliglobosispora scoriae</name>
    <dbReference type="NCBI Taxonomy" id="643052"/>
    <lineage>
        <taxon>Bacteria</taxon>
        <taxon>Bacillati</taxon>
        <taxon>Actinomycetota</taxon>
        <taxon>Actinomycetes</taxon>
        <taxon>Micromonosporales</taxon>
        <taxon>Micromonosporaceae</taxon>
        <taxon>Allocatelliglobosispora</taxon>
    </lineage>
</organism>
<dbReference type="AlphaFoldDB" id="A0A841BX52"/>
<dbReference type="InterPro" id="IPR054186">
    <property type="entry name" value="DUF6891"/>
</dbReference>